<gene>
    <name evidence="2" type="ORF">AVDCRST_MAG02-4246</name>
</gene>
<dbReference type="AlphaFoldDB" id="A0A6J4RGN2"/>
<name>A0A6J4RGN2_9ACTN</name>
<organism evidence="2">
    <name type="scientific">uncultured Rubrobacteraceae bacterium</name>
    <dbReference type="NCBI Taxonomy" id="349277"/>
    <lineage>
        <taxon>Bacteria</taxon>
        <taxon>Bacillati</taxon>
        <taxon>Actinomycetota</taxon>
        <taxon>Rubrobacteria</taxon>
        <taxon>Rubrobacterales</taxon>
        <taxon>Rubrobacteraceae</taxon>
        <taxon>environmental samples</taxon>
    </lineage>
</organism>
<protein>
    <submittedName>
        <fullName evidence="2">Uncharacterized protein</fullName>
    </submittedName>
</protein>
<feature type="non-terminal residue" evidence="2">
    <location>
        <position position="1"/>
    </location>
</feature>
<feature type="region of interest" description="Disordered" evidence="1">
    <location>
        <begin position="1"/>
        <end position="132"/>
    </location>
</feature>
<dbReference type="EMBL" id="CADCVH010000108">
    <property type="protein sequence ID" value="CAA9473247.1"/>
    <property type="molecule type" value="Genomic_DNA"/>
</dbReference>
<evidence type="ECO:0000256" key="1">
    <source>
        <dbReference type="SAM" id="MobiDB-lite"/>
    </source>
</evidence>
<sequence length="132" mass="14362">DREAQRRLGRVQGEQAGRPVQGPLPPPAARARASGQQDRARDPGLHPRCGEPLNGAPAGPRFRHRLPRARDPGRRASPRRPLPGLVRSPPPATLAVRPGRLEDGPCRQDSGRRRGRDPGRRVPLRGLPAPVL</sequence>
<evidence type="ECO:0000313" key="2">
    <source>
        <dbReference type="EMBL" id="CAA9473247.1"/>
    </source>
</evidence>
<proteinExistence type="predicted"/>
<feature type="non-terminal residue" evidence="2">
    <location>
        <position position="132"/>
    </location>
</feature>
<accession>A0A6J4RGN2</accession>
<feature type="compositionally biased region" description="Basic and acidic residues" evidence="1">
    <location>
        <begin position="99"/>
        <end position="120"/>
    </location>
</feature>
<feature type="compositionally biased region" description="Basic and acidic residues" evidence="1">
    <location>
        <begin position="38"/>
        <end position="49"/>
    </location>
</feature>
<reference evidence="2" key="1">
    <citation type="submission" date="2020-02" db="EMBL/GenBank/DDBJ databases">
        <authorList>
            <person name="Meier V. D."/>
        </authorList>
    </citation>
    <scope>NUCLEOTIDE SEQUENCE</scope>
    <source>
        <strain evidence="2">AVDCRST_MAG02</strain>
    </source>
</reference>